<dbReference type="InterPro" id="IPR036165">
    <property type="entry name" value="YefM-like_sf"/>
</dbReference>
<keyword evidence="4" id="KW-1185">Reference proteome</keyword>
<dbReference type="Gene3D" id="3.40.1620.10">
    <property type="entry name" value="YefM-like domain"/>
    <property type="match status" value="1"/>
</dbReference>
<evidence type="ECO:0000256" key="2">
    <source>
        <dbReference type="RuleBase" id="RU362080"/>
    </source>
</evidence>
<evidence type="ECO:0000313" key="4">
    <source>
        <dbReference type="Proteomes" id="UP000504882"/>
    </source>
</evidence>
<dbReference type="EMBL" id="SMNA01000003">
    <property type="protein sequence ID" value="TDE95853.1"/>
    <property type="molecule type" value="Genomic_DNA"/>
</dbReference>
<dbReference type="NCBIfam" id="TIGR01552">
    <property type="entry name" value="phd_fam"/>
    <property type="match status" value="1"/>
</dbReference>
<gene>
    <name evidence="3" type="ORF">EXU48_06225</name>
</gene>
<dbReference type="Pfam" id="PF02604">
    <property type="entry name" value="PhdYeFM_antitox"/>
    <property type="match status" value="1"/>
</dbReference>
<accession>A0ABY2E5J4</accession>
<comment type="caution">
    <text evidence="3">The sequence shown here is derived from an EMBL/GenBank/DDBJ whole genome shotgun (WGS) entry which is preliminary data.</text>
</comment>
<sequence length="79" mass="8998">MTTVTAAEFNQRPSHVKRAAQDGPVLITDHNRSAFVLLTYNEYQRLRGTPTNLVDWLEMDEDVEFEIEPIGLEVRPAAL</sequence>
<reference evidence="3 4" key="1">
    <citation type="submission" date="2019-03" db="EMBL/GenBank/DDBJ databases">
        <title>Genomic features of bacteria from cold environments.</title>
        <authorList>
            <person name="Shen L."/>
        </authorList>
    </citation>
    <scope>NUCLEOTIDE SEQUENCE [LARGE SCALE GENOMIC DNA]</scope>
    <source>
        <strain evidence="4">T3246-1</strain>
    </source>
</reference>
<evidence type="ECO:0000256" key="1">
    <source>
        <dbReference type="ARBA" id="ARBA00009981"/>
    </source>
</evidence>
<dbReference type="SUPFAM" id="SSF143120">
    <property type="entry name" value="YefM-like"/>
    <property type="match status" value="1"/>
</dbReference>
<dbReference type="RefSeq" id="WP_133106782.1">
    <property type="nucleotide sequence ID" value="NZ_SMNA01000003.1"/>
</dbReference>
<proteinExistence type="inferred from homology"/>
<name>A0ABY2E5J4_9MICO</name>
<comment type="function">
    <text evidence="2">Antitoxin component of a type II toxin-antitoxin (TA) system.</text>
</comment>
<dbReference type="InterPro" id="IPR006442">
    <property type="entry name" value="Antitoxin_Phd/YefM"/>
</dbReference>
<comment type="similarity">
    <text evidence="1 2">Belongs to the phD/YefM antitoxin family.</text>
</comment>
<organism evidence="3 4">
    <name type="scientific">Occultella glacieicola</name>
    <dbReference type="NCBI Taxonomy" id="2518684"/>
    <lineage>
        <taxon>Bacteria</taxon>
        <taxon>Bacillati</taxon>
        <taxon>Actinomycetota</taxon>
        <taxon>Actinomycetes</taxon>
        <taxon>Micrococcales</taxon>
        <taxon>Ruaniaceae</taxon>
        <taxon>Occultella</taxon>
    </lineage>
</organism>
<dbReference type="Proteomes" id="UP000504882">
    <property type="component" value="Unassembled WGS sequence"/>
</dbReference>
<protein>
    <recommendedName>
        <fullName evidence="2">Antitoxin</fullName>
    </recommendedName>
</protein>
<evidence type="ECO:0000313" key="3">
    <source>
        <dbReference type="EMBL" id="TDE95853.1"/>
    </source>
</evidence>